<evidence type="ECO:0000313" key="13">
    <source>
        <dbReference type="Proteomes" id="UP000634206"/>
    </source>
</evidence>
<comment type="function">
    <text evidence="9">Catalyzes the NADPH-dependent reduction of ketopantoate into pantoic acid.</text>
</comment>
<feature type="domain" description="Ketopantoate reductase N-terminal" evidence="10">
    <location>
        <begin position="13"/>
        <end position="159"/>
    </location>
</feature>
<dbReference type="InterPro" id="IPR013752">
    <property type="entry name" value="KPA_reductase"/>
</dbReference>
<evidence type="ECO:0000256" key="2">
    <source>
        <dbReference type="ARBA" id="ARBA00007870"/>
    </source>
</evidence>
<evidence type="ECO:0000256" key="3">
    <source>
        <dbReference type="ARBA" id="ARBA00013014"/>
    </source>
</evidence>
<dbReference type="PANTHER" id="PTHR21708">
    <property type="entry name" value="PROBABLE 2-DEHYDROPANTOATE 2-REDUCTASE"/>
    <property type="match status" value="1"/>
</dbReference>
<dbReference type="Proteomes" id="UP000634206">
    <property type="component" value="Unassembled WGS sequence"/>
</dbReference>
<dbReference type="EMBL" id="JAENIG010000012">
    <property type="protein sequence ID" value="MBK1856297.1"/>
    <property type="molecule type" value="Genomic_DNA"/>
</dbReference>
<evidence type="ECO:0000259" key="10">
    <source>
        <dbReference type="Pfam" id="PF02558"/>
    </source>
</evidence>
<evidence type="ECO:0000256" key="7">
    <source>
        <dbReference type="ARBA" id="ARBA00032024"/>
    </source>
</evidence>
<dbReference type="InterPro" id="IPR051402">
    <property type="entry name" value="KPR-Related"/>
</dbReference>
<evidence type="ECO:0000256" key="9">
    <source>
        <dbReference type="RuleBase" id="RU362068"/>
    </source>
</evidence>
<dbReference type="AlphaFoldDB" id="A0AAE2SFA4"/>
<dbReference type="InterPro" id="IPR008927">
    <property type="entry name" value="6-PGluconate_DH-like_C_sf"/>
</dbReference>
<dbReference type="EC" id="1.1.1.169" evidence="3 9"/>
<evidence type="ECO:0000256" key="8">
    <source>
        <dbReference type="ARBA" id="ARBA00048793"/>
    </source>
</evidence>
<accession>A0AAE2SFA4</accession>
<name>A0AAE2SFA4_9BACT</name>
<protein>
    <recommendedName>
        <fullName evidence="4 9">2-dehydropantoate 2-reductase</fullName>
        <ecNumber evidence="3 9">1.1.1.169</ecNumber>
    </recommendedName>
    <alternativeName>
        <fullName evidence="7 9">Ketopantoate reductase</fullName>
    </alternativeName>
</protein>
<gene>
    <name evidence="12" type="ORF">JIN83_15095</name>
</gene>
<evidence type="ECO:0000313" key="12">
    <source>
        <dbReference type="EMBL" id="MBK1856297.1"/>
    </source>
</evidence>
<evidence type="ECO:0000256" key="1">
    <source>
        <dbReference type="ARBA" id="ARBA00004994"/>
    </source>
</evidence>
<dbReference type="SUPFAM" id="SSF51735">
    <property type="entry name" value="NAD(P)-binding Rossmann-fold domains"/>
    <property type="match status" value="1"/>
</dbReference>
<evidence type="ECO:0000256" key="5">
    <source>
        <dbReference type="ARBA" id="ARBA00022857"/>
    </source>
</evidence>
<keyword evidence="9" id="KW-0566">Pantothenate biosynthesis</keyword>
<reference evidence="12" key="1">
    <citation type="submission" date="2021-01" db="EMBL/GenBank/DDBJ databases">
        <title>Modified the classification status of verrucomicrobia.</title>
        <authorList>
            <person name="Feng X."/>
        </authorList>
    </citation>
    <scope>NUCLEOTIDE SEQUENCE</scope>
    <source>
        <strain evidence="12">5K15</strain>
    </source>
</reference>
<evidence type="ECO:0000256" key="6">
    <source>
        <dbReference type="ARBA" id="ARBA00023002"/>
    </source>
</evidence>
<dbReference type="SUPFAM" id="SSF48179">
    <property type="entry name" value="6-phosphogluconate dehydrogenase C-terminal domain-like"/>
    <property type="match status" value="1"/>
</dbReference>
<dbReference type="InterPro" id="IPR013328">
    <property type="entry name" value="6PGD_dom2"/>
</dbReference>
<dbReference type="InterPro" id="IPR013332">
    <property type="entry name" value="KPR_N"/>
</dbReference>
<dbReference type="GO" id="GO:0015940">
    <property type="term" value="P:pantothenate biosynthetic process"/>
    <property type="evidence" value="ECO:0007669"/>
    <property type="project" value="UniProtKB-KW"/>
</dbReference>
<organism evidence="12 13">
    <name type="scientific">Oceaniferula flava</name>
    <dbReference type="NCBI Taxonomy" id="2800421"/>
    <lineage>
        <taxon>Bacteria</taxon>
        <taxon>Pseudomonadati</taxon>
        <taxon>Verrucomicrobiota</taxon>
        <taxon>Verrucomicrobiia</taxon>
        <taxon>Verrucomicrobiales</taxon>
        <taxon>Verrucomicrobiaceae</taxon>
        <taxon>Oceaniferula</taxon>
    </lineage>
</organism>
<evidence type="ECO:0000256" key="4">
    <source>
        <dbReference type="ARBA" id="ARBA00019465"/>
    </source>
</evidence>
<dbReference type="Pfam" id="PF02558">
    <property type="entry name" value="ApbA"/>
    <property type="match status" value="1"/>
</dbReference>
<feature type="domain" description="Ketopantoate reductase C-terminal" evidence="11">
    <location>
        <begin position="194"/>
        <end position="313"/>
    </location>
</feature>
<dbReference type="InterPro" id="IPR036291">
    <property type="entry name" value="NAD(P)-bd_dom_sf"/>
</dbReference>
<dbReference type="PANTHER" id="PTHR21708:SF26">
    <property type="entry name" value="2-DEHYDROPANTOATE 2-REDUCTASE"/>
    <property type="match status" value="1"/>
</dbReference>
<dbReference type="InterPro" id="IPR003710">
    <property type="entry name" value="ApbA"/>
</dbReference>
<sequence length="319" mass="35207">MNKHSENSPVKSIAIVGAGAVGSYYGARLAQVGMDVRFLLRADYEHVSRHGMTITSVAGDFQLPEVHCARRSEEIGPVDLVVIAWKTTANDYFAEVISPLLHEDTKILTLQNGLGSAERLAELFGSRRVYAGLCFVCINRLGPGVIRHSASGLIRVGKYLPEERPLSAEESAELDQLCNQLRDGGIDCEAVASLERAQWMKLVWNIPFNGLAIAEGGVDTKVLLQTPGMEQRVRKIMHEVQAVAAALGHEITDAFIDHQIAITRPMDAYRPSSMIDYVEGRSVEWKTIWREPLRRAESLGVPVPEIKNLLGEIEARLAE</sequence>
<keyword evidence="5 9" id="KW-0521">NADP</keyword>
<comment type="catalytic activity">
    <reaction evidence="8 9">
        <text>(R)-pantoate + NADP(+) = 2-dehydropantoate + NADPH + H(+)</text>
        <dbReference type="Rhea" id="RHEA:16233"/>
        <dbReference type="ChEBI" id="CHEBI:11561"/>
        <dbReference type="ChEBI" id="CHEBI:15378"/>
        <dbReference type="ChEBI" id="CHEBI:15980"/>
        <dbReference type="ChEBI" id="CHEBI:57783"/>
        <dbReference type="ChEBI" id="CHEBI:58349"/>
        <dbReference type="EC" id="1.1.1.169"/>
    </reaction>
</comment>
<dbReference type="Gene3D" id="1.10.1040.10">
    <property type="entry name" value="N-(1-d-carboxylethyl)-l-norvaline Dehydrogenase, domain 2"/>
    <property type="match status" value="1"/>
</dbReference>
<keyword evidence="13" id="KW-1185">Reference proteome</keyword>
<comment type="similarity">
    <text evidence="2 9">Belongs to the ketopantoate reductase family.</text>
</comment>
<evidence type="ECO:0000259" key="11">
    <source>
        <dbReference type="Pfam" id="PF08546"/>
    </source>
</evidence>
<dbReference type="GO" id="GO:0005737">
    <property type="term" value="C:cytoplasm"/>
    <property type="evidence" value="ECO:0007669"/>
    <property type="project" value="TreeGrafter"/>
</dbReference>
<dbReference type="Gene3D" id="3.40.50.720">
    <property type="entry name" value="NAD(P)-binding Rossmann-like Domain"/>
    <property type="match status" value="1"/>
</dbReference>
<proteinExistence type="inferred from homology"/>
<dbReference type="GO" id="GO:0008677">
    <property type="term" value="F:2-dehydropantoate 2-reductase activity"/>
    <property type="evidence" value="ECO:0007669"/>
    <property type="project" value="UniProtKB-EC"/>
</dbReference>
<keyword evidence="6 9" id="KW-0560">Oxidoreductase</keyword>
<dbReference type="Pfam" id="PF08546">
    <property type="entry name" value="ApbA_C"/>
    <property type="match status" value="1"/>
</dbReference>
<dbReference type="NCBIfam" id="TIGR00745">
    <property type="entry name" value="apbA_panE"/>
    <property type="match status" value="1"/>
</dbReference>
<dbReference type="FunFam" id="1.10.1040.10:FF:000017">
    <property type="entry name" value="2-dehydropantoate 2-reductase"/>
    <property type="match status" value="1"/>
</dbReference>
<comment type="pathway">
    <text evidence="1 9">Cofactor biosynthesis; (R)-pantothenate biosynthesis; (R)-pantoate from 3-methyl-2-oxobutanoate: step 2/2.</text>
</comment>
<dbReference type="RefSeq" id="WP_309490919.1">
    <property type="nucleotide sequence ID" value="NZ_JAENIG010000012.1"/>
</dbReference>
<comment type="caution">
    <text evidence="12">The sequence shown here is derived from an EMBL/GenBank/DDBJ whole genome shotgun (WGS) entry which is preliminary data.</text>
</comment>